<protein>
    <submittedName>
        <fullName evidence="1">Uncharacterized protein</fullName>
    </submittedName>
</protein>
<sequence length="127" mass="14466">MIDTNLTTSLYLEEYERRNYGQNDSVRLKSTNVQLAKLDTELKVASFIPRFIPEHIPSSLKLLDGVEECLALCTRNVQLQIRDFSLTVSARKRSGTPRRSAVHLLVIGLARVCVAQRHIHHSVVNQR</sequence>
<organism evidence="1 2">
    <name type="scientific">Metschnikowia aff. pulcherrima</name>
    <dbReference type="NCBI Taxonomy" id="2163413"/>
    <lineage>
        <taxon>Eukaryota</taxon>
        <taxon>Fungi</taxon>
        <taxon>Dikarya</taxon>
        <taxon>Ascomycota</taxon>
        <taxon>Saccharomycotina</taxon>
        <taxon>Pichiomycetes</taxon>
        <taxon>Metschnikowiaceae</taxon>
        <taxon>Metschnikowia</taxon>
    </lineage>
</organism>
<keyword evidence="2" id="KW-1185">Reference proteome</keyword>
<proteinExistence type="predicted"/>
<name>A0A4P6XSK7_9ASCO</name>
<evidence type="ECO:0000313" key="1">
    <source>
        <dbReference type="EMBL" id="QBM89775.1"/>
    </source>
</evidence>
<evidence type="ECO:0000313" key="2">
    <source>
        <dbReference type="Proteomes" id="UP000292447"/>
    </source>
</evidence>
<reference evidence="2" key="1">
    <citation type="submission" date="2019-03" db="EMBL/GenBank/DDBJ databases">
        <title>Snf2 controls pulcherriminic acid biosynthesis and connects pigmentation and antifungal activity of the yeast Metschnikowia pulcherrima.</title>
        <authorList>
            <person name="Gore-Lloyd D."/>
            <person name="Sumann I."/>
            <person name="Brachmann A.O."/>
            <person name="Schneeberger K."/>
            <person name="Ortiz-Merino R.A."/>
            <person name="Moreno-Beltran M."/>
            <person name="Schlaefli M."/>
            <person name="Kirner P."/>
            <person name="Santos Kron A."/>
            <person name="Wolfe K.H."/>
            <person name="Piel J."/>
            <person name="Ahrens C.H."/>
            <person name="Henk D."/>
            <person name="Freimoser F.M."/>
        </authorList>
    </citation>
    <scope>NUCLEOTIDE SEQUENCE [LARGE SCALE GENOMIC DNA]</scope>
    <source>
        <strain evidence="2">APC 1.2</strain>
    </source>
</reference>
<dbReference type="Proteomes" id="UP000292447">
    <property type="component" value="Chromosome IV"/>
</dbReference>
<dbReference type="EMBL" id="CP034459">
    <property type="protein sequence ID" value="QBM89775.1"/>
    <property type="molecule type" value="Genomic_DNA"/>
</dbReference>
<accession>A0A4P6XSK7</accession>
<gene>
    <name evidence="1" type="ORF">METSCH_D08580</name>
</gene>
<dbReference type="AlphaFoldDB" id="A0A4P6XSK7"/>